<feature type="compositionally biased region" description="Basic residues" evidence="1">
    <location>
        <begin position="109"/>
        <end position="118"/>
    </location>
</feature>
<evidence type="ECO:0000313" key="2">
    <source>
        <dbReference type="EMBL" id="GFR85630.1"/>
    </source>
</evidence>
<organism evidence="2 3">
    <name type="scientific">Elysia marginata</name>
    <dbReference type="NCBI Taxonomy" id="1093978"/>
    <lineage>
        <taxon>Eukaryota</taxon>
        <taxon>Metazoa</taxon>
        <taxon>Spiralia</taxon>
        <taxon>Lophotrochozoa</taxon>
        <taxon>Mollusca</taxon>
        <taxon>Gastropoda</taxon>
        <taxon>Heterobranchia</taxon>
        <taxon>Euthyneura</taxon>
        <taxon>Panpulmonata</taxon>
        <taxon>Sacoglossa</taxon>
        <taxon>Placobranchoidea</taxon>
        <taxon>Plakobranchidae</taxon>
        <taxon>Elysia</taxon>
    </lineage>
</organism>
<proteinExistence type="predicted"/>
<evidence type="ECO:0000313" key="3">
    <source>
        <dbReference type="Proteomes" id="UP000762676"/>
    </source>
</evidence>
<dbReference type="EMBL" id="BMAT01005022">
    <property type="protein sequence ID" value="GFR85630.1"/>
    <property type="molecule type" value="Genomic_DNA"/>
</dbReference>
<accession>A0AAV4GKQ8</accession>
<feature type="compositionally biased region" description="Basic and acidic residues" evidence="1">
    <location>
        <begin position="1"/>
        <end position="12"/>
    </location>
</feature>
<gene>
    <name evidence="2" type="ORF">ElyMa_002446400</name>
</gene>
<feature type="compositionally biased region" description="Polar residues" evidence="1">
    <location>
        <begin position="35"/>
        <end position="47"/>
    </location>
</feature>
<feature type="compositionally biased region" description="Polar residues" evidence="1">
    <location>
        <begin position="13"/>
        <end position="25"/>
    </location>
</feature>
<dbReference type="AlphaFoldDB" id="A0AAV4GKQ8"/>
<comment type="caution">
    <text evidence="2">The sequence shown here is derived from an EMBL/GenBank/DDBJ whole genome shotgun (WGS) entry which is preliminary data.</text>
</comment>
<reference evidence="2 3" key="1">
    <citation type="journal article" date="2021" name="Elife">
        <title>Chloroplast acquisition without the gene transfer in kleptoplastic sea slugs, Plakobranchus ocellatus.</title>
        <authorList>
            <person name="Maeda T."/>
            <person name="Takahashi S."/>
            <person name="Yoshida T."/>
            <person name="Shimamura S."/>
            <person name="Takaki Y."/>
            <person name="Nagai Y."/>
            <person name="Toyoda A."/>
            <person name="Suzuki Y."/>
            <person name="Arimoto A."/>
            <person name="Ishii H."/>
            <person name="Satoh N."/>
            <person name="Nishiyama T."/>
            <person name="Hasebe M."/>
            <person name="Maruyama T."/>
            <person name="Minagawa J."/>
            <person name="Obokata J."/>
            <person name="Shigenobu S."/>
        </authorList>
    </citation>
    <scope>NUCLEOTIDE SEQUENCE [LARGE SCALE GENOMIC DNA]</scope>
</reference>
<protein>
    <submittedName>
        <fullName evidence="2">Uncharacterized protein</fullName>
    </submittedName>
</protein>
<evidence type="ECO:0000256" key="1">
    <source>
        <dbReference type="SAM" id="MobiDB-lite"/>
    </source>
</evidence>
<feature type="region of interest" description="Disordered" evidence="1">
    <location>
        <begin position="1"/>
        <end position="135"/>
    </location>
</feature>
<sequence>MGLAKLRQDVKSSARTSPESRTARTSPEPPKASPGRQNHSQNRQNVARSAESLTGPPKSQPGQPERRQVVRKPHRIPKSTARSPNPQPEPQEPAKKLTNTAARSPKASPGRRKPRRIPKSIARPPKASSGSPKAIRTAVPPSQYCCCPTIALLLPIRTAPLPRRYCRLVPLRRSYIDSGQPITAQRVTSQPSRPIAAQHGRNAALPVRRSKLGHRDLSDVTCVRLTCAERSR</sequence>
<dbReference type="Proteomes" id="UP000762676">
    <property type="component" value="Unassembled WGS sequence"/>
</dbReference>
<keyword evidence="3" id="KW-1185">Reference proteome</keyword>
<name>A0AAV4GKQ8_9GAST</name>